<sequence length="327" mass="35709">MLRPTCKHRRRRCTCPAGPSTAQPSGRRAVVARQHAASASQEQKHSHWRRPNGPRWSPCRRYKRRRLSLAPSRFPPSHSSPSPPTQRLLPPPELALLTLYSHPHSLPSSTLVDFATMQLLNVITLAAALVSAVSGASLEARRTCTKQNKRVANFEDVKYNILAPLAPVLNEVGTYKGLKFNNFGGLKFVGLPAGIVPSSGDQAVMTGLVGDILHGTASIQPTGSMTYFDLKSFHYGCAIGVGLKDLIPTACTVRVKAYYQGKLQVQRAYKYSPNGLLLADGKKALAQKAECHTDLMGVDRVEFTTDNPLLNVLVLDDITFVPSKCTQ</sequence>
<organism evidence="2 3">
    <name type="scientific">Tilletiopsis washingtonensis</name>
    <dbReference type="NCBI Taxonomy" id="58919"/>
    <lineage>
        <taxon>Eukaryota</taxon>
        <taxon>Fungi</taxon>
        <taxon>Dikarya</taxon>
        <taxon>Basidiomycota</taxon>
        <taxon>Ustilaginomycotina</taxon>
        <taxon>Exobasidiomycetes</taxon>
        <taxon>Entylomatales</taxon>
        <taxon>Entylomatales incertae sedis</taxon>
        <taxon>Tilletiopsis</taxon>
    </lineage>
</organism>
<proteinExistence type="predicted"/>
<dbReference type="EMBL" id="KZ819294">
    <property type="protein sequence ID" value="PWN97579.1"/>
    <property type="molecule type" value="Genomic_DNA"/>
</dbReference>
<feature type="region of interest" description="Disordered" evidence="1">
    <location>
        <begin position="69"/>
        <end position="88"/>
    </location>
</feature>
<dbReference type="AlphaFoldDB" id="A0A316Z7K3"/>
<feature type="compositionally biased region" description="Basic residues" evidence="1">
    <location>
        <begin position="46"/>
        <end position="59"/>
    </location>
</feature>
<keyword evidence="3" id="KW-1185">Reference proteome</keyword>
<accession>A0A316Z7K3</accession>
<dbReference type="RefSeq" id="XP_025597858.1">
    <property type="nucleotide sequence ID" value="XM_025745637.1"/>
</dbReference>
<evidence type="ECO:0000313" key="2">
    <source>
        <dbReference type="EMBL" id="PWN97579.1"/>
    </source>
</evidence>
<evidence type="ECO:0000256" key="1">
    <source>
        <dbReference type="SAM" id="MobiDB-lite"/>
    </source>
</evidence>
<protein>
    <submittedName>
        <fullName evidence="2">Uncharacterized protein</fullName>
    </submittedName>
</protein>
<dbReference type="GeneID" id="37273181"/>
<evidence type="ECO:0000313" key="3">
    <source>
        <dbReference type="Proteomes" id="UP000245946"/>
    </source>
</evidence>
<feature type="compositionally biased region" description="Basic residues" evidence="1">
    <location>
        <begin position="1"/>
        <end position="13"/>
    </location>
</feature>
<gene>
    <name evidence="2" type="ORF">FA09DRAFT_40002</name>
</gene>
<dbReference type="Proteomes" id="UP000245946">
    <property type="component" value="Unassembled WGS sequence"/>
</dbReference>
<name>A0A316Z7K3_9BASI</name>
<dbReference type="OrthoDB" id="4820608at2759"/>
<reference evidence="2 3" key="1">
    <citation type="journal article" date="2018" name="Mol. Biol. Evol.">
        <title>Broad Genomic Sampling Reveals a Smut Pathogenic Ancestry of the Fungal Clade Ustilaginomycotina.</title>
        <authorList>
            <person name="Kijpornyongpan T."/>
            <person name="Mondo S.J."/>
            <person name="Barry K."/>
            <person name="Sandor L."/>
            <person name="Lee J."/>
            <person name="Lipzen A."/>
            <person name="Pangilinan J."/>
            <person name="LaButti K."/>
            <person name="Hainaut M."/>
            <person name="Henrissat B."/>
            <person name="Grigoriev I.V."/>
            <person name="Spatafora J.W."/>
            <person name="Aime M.C."/>
        </authorList>
    </citation>
    <scope>NUCLEOTIDE SEQUENCE [LARGE SCALE GENOMIC DNA]</scope>
    <source>
        <strain evidence="2 3">MCA 4186</strain>
    </source>
</reference>
<feature type="region of interest" description="Disordered" evidence="1">
    <location>
        <begin position="1"/>
        <end position="59"/>
    </location>
</feature>
<feature type="compositionally biased region" description="Low complexity" evidence="1">
    <location>
        <begin position="71"/>
        <end position="80"/>
    </location>
</feature>